<feature type="transmembrane region" description="Helical" evidence="7">
    <location>
        <begin position="322"/>
        <end position="340"/>
    </location>
</feature>
<dbReference type="NCBIfam" id="TIGR00786">
    <property type="entry name" value="dctM"/>
    <property type="match status" value="1"/>
</dbReference>
<dbReference type="EMBL" id="NXLW01000017">
    <property type="protein sequence ID" value="RDU70730.1"/>
    <property type="molecule type" value="Genomic_DNA"/>
</dbReference>
<keyword evidence="3" id="KW-0997">Cell inner membrane</keyword>
<evidence type="ECO:0000256" key="3">
    <source>
        <dbReference type="ARBA" id="ARBA00022519"/>
    </source>
</evidence>
<evidence type="ECO:0000256" key="1">
    <source>
        <dbReference type="ARBA" id="ARBA00004429"/>
    </source>
</evidence>
<name>A0A3D8J0J0_9HELI</name>
<evidence type="ECO:0000313" key="9">
    <source>
        <dbReference type="EMBL" id="RDU70730.1"/>
    </source>
</evidence>
<proteinExistence type="predicted"/>
<gene>
    <name evidence="9" type="ORF">CQA66_07780</name>
</gene>
<evidence type="ECO:0000313" key="10">
    <source>
        <dbReference type="Proteomes" id="UP000256424"/>
    </source>
</evidence>
<feature type="transmembrane region" description="Helical" evidence="7">
    <location>
        <begin position="379"/>
        <end position="399"/>
    </location>
</feature>
<keyword evidence="5 7" id="KW-1133">Transmembrane helix</keyword>
<dbReference type="Proteomes" id="UP000256424">
    <property type="component" value="Unassembled WGS sequence"/>
</dbReference>
<dbReference type="PANTHER" id="PTHR33362">
    <property type="entry name" value="SIALIC ACID TRAP TRANSPORTER PERMEASE PROTEIN SIAT-RELATED"/>
    <property type="match status" value="1"/>
</dbReference>
<feature type="transmembrane region" description="Helical" evidence="7">
    <location>
        <begin position="112"/>
        <end position="129"/>
    </location>
</feature>
<dbReference type="InterPro" id="IPR004681">
    <property type="entry name" value="TRAP_DctM"/>
</dbReference>
<dbReference type="OrthoDB" id="9790209at2"/>
<evidence type="ECO:0000256" key="4">
    <source>
        <dbReference type="ARBA" id="ARBA00022692"/>
    </source>
</evidence>
<keyword evidence="4 7" id="KW-0812">Transmembrane</keyword>
<comment type="subcellular location">
    <subcellularLocation>
        <location evidence="1">Cell inner membrane</location>
        <topology evidence="1">Multi-pass membrane protein</topology>
    </subcellularLocation>
</comment>
<dbReference type="GO" id="GO:0022857">
    <property type="term" value="F:transmembrane transporter activity"/>
    <property type="evidence" value="ECO:0007669"/>
    <property type="project" value="TreeGrafter"/>
</dbReference>
<dbReference type="AlphaFoldDB" id="A0A3D8J0J0"/>
<keyword evidence="2" id="KW-1003">Cell membrane</keyword>
<keyword evidence="6 7" id="KW-0472">Membrane</keyword>
<comment type="caution">
    <text evidence="9">The sequence shown here is derived from an EMBL/GenBank/DDBJ whole genome shotgun (WGS) entry which is preliminary data.</text>
</comment>
<keyword evidence="10" id="KW-1185">Reference proteome</keyword>
<reference evidence="9 10" key="1">
    <citation type="submission" date="2018-04" db="EMBL/GenBank/DDBJ databases">
        <title>Novel Campyloabacter and Helicobacter Species and Strains.</title>
        <authorList>
            <person name="Mannion A.J."/>
            <person name="Shen Z."/>
            <person name="Fox J.G."/>
        </authorList>
    </citation>
    <scope>NUCLEOTIDE SEQUENCE [LARGE SCALE GENOMIC DNA]</scope>
    <source>
        <strain evidence="9 10">MIT 97-5075</strain>
    </source>
</reference>
<feature type="transmembrane region" description="Helical" evidence="7">
    <location>
        <begin position="278"/>
        <end position="302"/>
    </location>
</feature>
<feature type="transmembrane region" description="Helical" evidence="7">
    <location>
        <begin position="180"/>
        <end position="202"/>
    </location>
</feature>
<feature type="transmembrane region" description="Helical" evidence="7">
    <location>
        <begin position="136"/>
        <end position="160"/>
    </location>
</feature>
<feature type="transmembrane region" description="Helical" evidence="7">
    <location>
        <begin position="47"/>
        <end position="68"/>
    </location>
</feature>
<feature type="transmembrane region" description="Helical" evidence="7">
    <location>
        <begin position="250"/>
        <end position="266"/>
    </location>
</feature>
<feature type="transmembrane region" description="Helical" evidence="7">
    <location>
        <begin position="80"/>
        <end position="106"/>
    </location>
</feature>
<protein>
    <submittedName>
        <fullName evidence="9">C4-dicarboxylate ABC transporter permease</fullName>
    </submittedName>
</protein>
<sequence length="437" mass="46582">MGILFLFVVLFGLILIGVPVAVSLGISSLLTLIFFTSFDILAIPDIFISGFKSTLMAIPMFILAGSLLSKGSSAQRIVDFAKALVGHLPGGLTMSAILACIIFAAVSGSSPATVVAIGSVMFTALKNAGYPQSYAVGAITSAGSLGILIPPSVVMIVYGVTASGLSDLNGKTITVSIEELFKAGIIPGLLIGFAMMLYAYIGAKRLGFKASQPEKFSVRLKKFFEAFWALLIIVVIIGGIYGGLFTATEAAGIACVYAFVVSIFVYRDIKLQDFYAVLLDAALTTAMIFLIIGSAVVFAHVLTSERIPHMIAAFLIEQNMSWWMFLIVVNIVLFVMGQFMEPSSVVMIMAPLLLPIAVSLGIDPIHFGIIMVVNMELGMITPPVGLNLFVASSLTGLNLKDVTISVIPWLIIMILGLLVVTYIEDISLWLPSLSRIS</sequence>
<evidence type="ECO:0000259" key="8">
    <source>
        <dbReference type="Pfam" id="PF06808"/>
    </source>
</evidence>
<feature type="transmembrane region" description="Helical" evidence="7">
    <location>
        <begin position="223"/>
        <end position="244"/>
    </location>
</feature>
<dbReference type="PIRSF" id="PIRSF006066">
    <property type="entry name" value="HI0050"/>
    <property type="match status" value="1"/>
</dbReference>
<evidence type="ECO:0000256" key="6">
    <source>
        <dbReference type="ARBA" id="ARBA00023136"/>
    </source>
</evidence>
<feature type="transmembrane region" description="Helical" evidence="7">
    <location>
        <begin position="352"/>
        <end position="373"/>
    </location>
</feature>
<dbReference type="GO" id="GO:0015740">
    <property type="term" value="P:C4-dicarboxylate transport"/>
    <property type="evidence" value="ECO:0007669"/>
    <property type="project" value="TreeGrafter"/>
</dbReference>
<dbReference type="GO" id="GO:0005886">
    <property type="term" value="C:plasma membrane"/>
    <property type="evidence" value="ECO:0007669"/>
    <property type="project" value="UniProtKB-SubCell"/>
</dbReference>
<evidence type="ECO:0000256" key="7">
    <source>
        <dbReference type="SAM" id="Phobius"/>
    </source>
</evidence>
<dbReference type="RefSeq" id="WP_104762284.1">
    <property type="nucleotide sequence ID" value="NZ_FZPM01000003.1"/>
</dbReference>
<organism evidence="9 10">
    <name type="scientific">Helicobacter aurati</name>
    <dbReference type="NCBI Taxonomy" id="137778"/>
    <lineage>
        <taxon>Bacteria</taxon>
        <taxon>Pseudomonadati</taxon>
        <taxon>Campylobacterota</taxon>
        <taxon>Epsilonproteobacteria</taxon>
        <taxon>Campylobacterales</taxon>
        <taxon>Helicobacteraceae</taxon>
        <taxon>Helicobacter</taxon>
    </lineage>
</organism>
<dbReference type="InterPro" id="IPR010656">
    <property type="entry name" value="DctM"/>
</dbReference>
<feature type="domain" description="TRAP C4-dicarboxylate transport system permease DctM subunit" evidence="8">
    <location>
        <begin position="7"/>
        <end position="424"/>
    </location>
</feature>
<accession>A0A3D8J0J0</accession>
<feature type="transmembrane region" description="Helical" evidence="7">
    <location>
        <begin position="406"/>
        <end position="423"/>
    </location>
</feature>
<dbReference type="Pfam" id="PF06808">
    <property type="entry name" value="DctM"/>
    <property type="match status" value="1"/>
</dbReference>
<evidence type="ECO:0000256" key="5">
    <source>
        <dbReference type="ARBA" id="ARBA00022989"/>
    </source>
</evidence>
<dbReference type="PANTHER" id="PTHR33362:SF5">
    <property type="entry name" value="C4-DICARBOXYLATE TRAP TRANSPORTER LARGE PERMEASE PROTEIN DCTM"/>
    <property type="match status" value="1"/>
</dbReference>
<evidence type="ECO:0000256" key="2">
    <source>
        <dbReference type="ARBA" id="ARBA00022475"/>
    </source>
</evidence>